<comment type="similarity">
    <text evidence="1 5">Belongs to the FliD family.</text>
</comment>
<keyword evidence="5" id="KW-0964">Secreted</keyword>
<feature type="domain" description="Flagellar hook-associated protein 2 C-terminal" evidence="7">
    <location>
        <begin position="616"/>
        <end position="752"/>
    </location>
</feature>
<dbReference type="EMBL" id="CP022579">
    <property type="protein sequence ID" value="QEL64399.1"/>
    <property type="molecule type" value="Genomic_DNA"/>
</dbReference>
<dbReference type="KEGG" id="otr:OTERR_09230"/>
<dbReference type="GO" id="GO:0009424">
    <property type="term" value="C:bacterial-type flagellum hook"/>
    <property type="evidence" value="ECO:0007669"/>
    <property type="project" value="UniProtKB-UniRule"/>
</dbReference>
<comment type="function">
    <text evidence="5">Required for morphogenesis and for the elongation of the flagellar filament by facilitating polymerization of the flagellin monomers at the tip of growing filament. Forms a capping structure, which prevents flagellin subunits (transported through the central channel of the flagellum) from leaking out without polymerization at the distal end.</text>
</comment>
<dbReference type="GO" id="GO:0071973">
    <property type="term" value="P:bacterial-type flagellum-dependent cell motility"/>
    <property type="evidence" value="ECO:0007669"/>
    <property type="project" value="TreeGrafter"/>
</dbReference>
<evidence type="ECO:0000259" key="7">
    <source>
        <dbReference type="Pfam" id="PF07195"/>
    </source>
</evidence>
<dbReference type="Proteomes" id="UP000323671">
    <property type="component" value="Chromosome"/>
</dbReference>
<dbReference type="GO" id="GO:0007155">
    <property type="term" value="P:cell adhesion"/>
    <property type="evidence" value="ECO:0007669"/>
    <property type="project" value="InterPro"/>
</dbReference>
<keyword evidence="4 5" id="KW-0975">Bacterial flagellum</keyword>
<evidence type="ECO:0000259" key="6">
    <source>
        <dbReference type="Pfam" id="PF02465"/>
    </source>
</evidence>
<name>A0A5C1E735_9RHOO</name>
<protein>
    <recommendedName>
        <fullName evidence="5">Flagellar hook-associated protein 2</fullName>
        <shortName evidence="5">HAP2</shortName>
    </recommendedName>
    <alternativeName>
        <fullName evidence="5">Flagellar cap protein</fullName>
    </alternativeName>
</protein>
<keyword evidence="3" id="KW-0175">Coiled coil</keyword>
<dbReference type="AlphaFoldDB" id="A0A5C1E735"/>
<organism evidence="8 9">
    <name type="scientific">Oryzomicrobium terrae</name>
    <dbReference type="NCBI Taxonomy" id="1735038"/>
    <lineage>
        <taxon>Bacteria</taxon>
        <taxon>Pseudomonadati</taxon>
        <taxon>Pseudomonadota</taxon>
        <taxon>Betaproteobacteria</taxon>
        <taxon>Rhodocyclales</taxon>
        <taxon>Rhodocyclaceae</taxon>
        <taxon>Oryzomicrobium</taxon>
    </lineage>
</organism>
<dbReference type="RefSeq" id="WP_149425001.1">
    <property type="nucleotide sequence ID" value="NZ_CP022579.1"/>
</dbReference>
<feature type="domain" description="Flagellar hook-associated protein 2 C-terminal" evidence="7">
    <location>
        <begin position="239"/>
        <end position="396"/>
    </location>
</feature>
<dbReference type="PANTHER" id="PTHR30288">
    <property type="entry name" value="FLAGELLAR CAP/ASSEMBLY PROTEIN FLID"/>
    <property type="match status" value="1"/>
</dbReference>
<feature type="domain" description="Flagellar hook-associated protein 2 N-terminal" evidence="6">
    <location>
        <begin position="10"/>
        <end position="106"/>
    </location>
</feature>
<evidence type="ECO:0000313" key="8">
    <source>
        <dbReference type="EMBL" id="QEL64399.1"/>
    </source>
</evidence>
<keyword evidence="8" id="KW-0966">Cell projection</keyword>
<comment type="subunit">
    <text evidence="2 5">Homopentamer.</text>
</comment>
<evidence type="ECO:0000313" key="9">
    <source>
        <dbReference type="Proteomes" id="UP000323671"/>
    </source>
</evidence>
<gene>
    <name evidence="8" type="primary">fliD</name>
    <name evidence="8" type="ORF">OTERR_09230</name>
</gene>
<dbReference type="InterPro" id="IPR003481">
    <property type="entry name" value="FliD_N"/>
</dbReference>
<evidence type="ECO:0000256" key="2">
    <source>
        <dbReference type="ARBA" id="ARBA00011255"/>
    </source>
</evidence>
<dbReference type="InterPro" id="IPR010809">
    <property type="entry name" value="FliD_C"/>
</dbReference>
<dbReference type="PANTHER" id="PTHR30288:SF0">
    <property type="entry name" value="FLAGELLAR HOOK-ASSOCIATED PROTEIN 2"/>
    <property type="match status" value="1"/>
</dbReference>
<keyword evidence="8" id="KW-0282">Flagellum</keyword>
<evidence type="ECO:0000256" key="3">
    <source>
        <dbReference type="ARBA" id="ARBA00023054"/>
    </source>
</evidence>
<dbReference type="GO" id="GO:0005576">
    <property type="term" value="C:extracellular region"/>
    <property type="evidence" value="ECO:0007669"/>
    <property type="project" value="UniProtKB-SubCell"/>
</dbReference>
<dbReference type="InterPro" id="IPR040026">
    <property type="entry name" value="FliD"/>
</dbReference>
<comment type="subcellular location">
    <subcellularLocation>
        <location evidence="5">Secreted</location>
    </subcellularLocation>
    <subcellularLocation>
        <location evidence="5">Bacterial flagellum</location>
    </subcellularLocation>
</comment>
<dbReference type="GO" id="GO:0009421">
    <property type="term" value="C:bacterial-type flagellum filament cap"/>
    <property type="evidence" value="ECO:0007669"/>
    <property type="project" value="InterPro"/>
</dbReference>
<keyword evidence="8" id="KW-0969">Cilium</keyword>
<reference evidence="8 9" key="1">
    <citation type="submission" date="2017-07" db="EMBL/GenBank/DDBJ databases">
        <title>Complete genome sequence of Oryzomicrobium terrae TPP412.</title>
        <authorList>
            <person name="Chiu L.-W."/>
            <person name="Lo K.-J."/>
            <person name="Tsai Y.-M."/>
            <person name="Lin S.-S."/>
            <person name="Kuo C.-H."/>
            <person name="Liu C.-T."/>
        </authorList>
    </citation>
    <scope>NUCLEOTIDE SEQUENCE [LARGE SCALE GENOMIC DNA]</scope>
    <source>
        <strain evidence="8 9">TPP412</strain>
    </source>
</reference>
<evidence type="ECO:0000256" key="1">
    <source>
        <dbReference type="ARBA" id="ARBA00009764"/>
    </source>
</evidence>
<dbReference type="Pfam" id="PF02465">
    <property type="entry name" value="FliD_N"/>
    <property type="match status" value="1"/>
</dbReference>
<evidence type="ECO:0000256" key="4">
    <source>
        <dbReference type="ARBA" id="ARBA00023143"/>
    </source>
</evidence>
<evidence type="ECO:0000256" key="5">
    <source>
        <dbReference type="RuleBase" id="RU362066"/>
    </source>
</evidence>
<sequence>MAITSPGIGSGLDVNGIVSKLMAIEQQPLQALNTKEASYQAQISAYGSLKGSLASLQNALAGLKDASKFSTLKATTSTSDYLTATASATAATGSFSVEVQALAQAQKVKSGLFTNTNTAVGQGKVTIQFGTYDSTSNTFSANPNKSPTTITINPADSSLAGIRDAINRANAGVNASIINDGSGNRLIISSKDSGTANSLKITVEDSDGNNDDGTGLSQIAFDQTKAAGSGKNMTETLSAQDAKAVIDGIPITKSSNLITDAIEGVSLNLTKAEVGKTTTVTVNRDNSDGRKAVESFVKAYNDAIKALGDASKYDASTKTSAILQGDATVRTAISQLRTAISTPLTAAAGGFRRLSDIGITQQQNGTLAIDSTKLGNAFSDTTKDVAALFASMGKSTDSLVSFTSANKNAQPGSYAVNITQLATQGKLIGSAAPTYTIDDSNKTLTFKVDGISATVTLATGNYSPKQLIAEIQSKVNGAGAISSAGSSVAVGFDGTQAKLTGSTAANLAAAGGTTLNIGLDGGTGQDITLAASYANPGDLVNDLQSKINTAFGAGKIQVDVKDGVLSLTSPSYGSTSQITLAGAGASALFGTTTTASGTGSGALKITSNKYGSTSDVTVSGDGASSLFGASRTNTVGVNVAGTIGGNPALGSGQDLTGSSGGADGLKLTIKGDTLGDRGTVTFDRGFAQHLDQVLTGLLDSKGIFNAKTDGINATIKDIGKRRDELSTRLTALEARYRAQYTALDTLLSKMNQTSTYLTQQLASLSK</sequence>
<dbReference type="Pfam" id="PF07195">
    <property type="entry name" value="FliD_C"/>
    <property type="match status" value="2"/>
</dbReference>
<keyword evidence="9" id="KW-1185">Reference proteome</keyword>
<accession>A0A5C1E735</accession>
<proteinExistence type="inferred from homology"/>